<protein>
    <submittedName>
        <fullName evidence="1">Uncharacterized protein</fullName>
    </submittedName>
</protein>
<accession>A0A8S5RP29</accession>
<proteinExistence type="predicted"/>
<reference evidence="1" key="1">
    <citation type="journal article" date="2021" name="Proc. Natl. Acad. Sci. U.S.A.">
        <title>A Catalog of Tens of Thousands of Viruses from Human Metagenomes Reveals Hidden Associations with Chronic Diseases.</title>
        <authorList>
            <person name="Tisza M.J."/>
            <person name="Buck C.B."/>
        </authorList>
    </citation>
    <scope>NUCLEOTIDE SEQUENCE</scope>
    <source>
        <strain evidence="1">Ctrcb4</strain>
    </source>
</reference>
<organism evidence="1">
    <name type="scientific">virus sp. ctrcb4</name>
    <dbReference type="NCBI Taxonomy" id="2825824"/>
    <lineage>
        <taxon>Viruses</taxon>
    </lineage>
</organism>
<evidence type="ECO:0000313" key="1">
    <source>
        <dbReference type="EMBL" id="DAE33104.1"/>
    </source>
</evidence>
<name>A0A8S5RP29_9VIRU</name>
<dbReference type="EMBL" id="BK059132">
    <property type="protein sequence ID" value="DAE33104.1"/>
    <property type="molecule type" value="Genomic_DNA"/>
</dbReference>
<sequence length="35" mass="3907">MSSSYSSVVEENVELLTCKCSINPSIHSSPEISWY</sequence>